<name>A0ABQ9I6G5_9NEOP</name>
<protein>
    <recommendedName>
        <fullName evidence="2">DDE-1 domain-containing protein</fullName>
    </recommendedName>
</protein>
<organism evidence="3 4">
    <name type="scientific">Dryococelus australis</name>
    <dbReference type="NCBI Taxonomy" id="614101"/>
    <lineage>
        <taxon>Eukaryota</taxon>
        <taxon>Metazoa</taxon>
        <taxon>Ecdysozoa</taxon>
        <taxon>Arthropoda</taxon>
        <taxon>Hexapoda</taxon>
        <taxon>Insecta</taxon>
        <taxon>Pterygota</taxon>
        <taxon>Neoptera</taxon>
        <taxon>Polyneoptera</taxon>
        <taxon>Phasmatodea</taxon>
        <taxon>Verophasmatodea</taxon>
        <taxon>Anareolatae</taxon>
        <taxon>Phasmatidae</taxon>
        <taxon>Eurycanthinae</taxon>
        <taxon>Dryococelus</taxon>
    </lineage>
</organism>
<feature type="domain" description="DDE-1" evidence="2">
    <location>
        <begin position="1"/>
        <end position="70"/>
    </location>
</feature>
<dbReference type="Proteomes" id="UP001159363">
    <property type="component" value="Chromosome 2"/>
</dbReference>
<dbReference type="Pfam" id="PF03184">
    <property type="entry name" value="DDE_1"/>
    <property type="match status" value="1"/>
</dbReference>
<evidence type="ECO:0000256" key="1">
    <source>
        <dbReference type="SAM" id="MobiDB-lite"/>
    </source>
</evidence>
<dbReference type="EMBL" id="JARBHB010000002">
    <property type="protein sequence ID" value="KAJ8891966.1"/>
    <property type="molecule type" value="Genomic_DNA"/>
</dbReference>
<evidence type="ECO:0000313" key="4">
    <source>
        <dbReference type="Proteomes" id="UP001159363"/>
    </source>
</evidence>
<evidence type="ECO:0000313" key="3">
    <source>
        <dbReference type="EMBL" id="KAJ8891966.1"/>
    </source>
</evidence>
<dbReference type="InterPro" id="IPR004875">
    <property type="entry name" value="DDE_SF_endonuclease_dom"/>
</dbReference>
<feature type="compositionally biased region" description="Basic and acidic residues" evidence="1">
    <location>
        <begin position="91"/>
        <end position="100"/>
    </location>
</feature>
<comment type="caution">
    <text evidence="3">The sequence shown here is derived from an EMBL/GenBank/DDBJ whole genome shotgun (WGS) entry which is preliminary data.</text>
</comment>
<gene>
    <name evidence="3" type="ORF">PR048_004531</name>
</gene>
<accession>A0ABQ9I6G5</accession>
<proteinExistence type="predicted"/>
<sequence>MTSKVMQNWLKMLWNRRPGALLRKRGMLVLNASSRHMTLEVKSTIANINTDLVVKPEGMTSILQVLDVLTILHFLTNDVLWEDERVNLCKNDSKHDKSDSEGTESGTNNEETGDIDRIILTLFSVLKIVPMERDWK</sequence>
<reference evidence="3 4" key="1">
    <citation type="submission" date="2023-02" db="EMBL/GenBank/DDBJ databases">
        <title>LHISI_Scaffold_Assembly.</title>
        <authorList>
            <person name="Stuart O.P."/>
            <person name="Cleave R."/>
            <person name="Magrath M.J.L."/>
            <person name="Mikheyev A.S."/>
        </authorList>
    </citation>
    <scope>NUCLEOTIDE SEQUENCE [LARGE SCALE GENOMIC DNA]</scope>
    <source>
        <strain evidence="3">Daus_M_001</strain>
        <tissue evidence="3">Leg muscle</tissue>
    </source>
</reference>
<evidence type="ECO:0000259" key="2">
    <source>
        <dbReference type="Pfam" id="PF03184"/>
    </source>
</evidence>
<keyword evidence="4" id="KW-1185">Reference proteome</keyword>
<feature type="region of interest" description="Disordered" evidence="1">
    <location>
        <begin position="91"/>
        <end position="111"/>
    </location>
</feature>